<dbReference type="Pfam" id="PF03732">
    <property type="entry name" value="Retrotrans_gag"/>
    <property type="match status" value="1"/>
</dbReference>
<dbReference type="InterPro" id="IPR005162">
    <property type="entry name" value="Retrotrans_gag_dom"/>
</dbReference>
<dbReference type="Pfam" id="PF08284">
    <property type="entry name" value="RVP_2"/>
    <property type="match status" value="1"/>
</dbReference>
<gene>
    <name evidence="3" type="ORF">WG66_15489</name>
</gene>
<dbReference type="Proteomes" id="UP000054988">
    <property type="component" value="Unassembled WGS sequence"/>
</dbReference>
<dbReference type="PANTHER" id="PTHR15503">
    <property type="entry name" value="LDOC1 RELATED"/>
    <property type="match status" value="1"/>
</dbReference>
<accession>A0A0W0F6J4</accession>
<organism evidence="3 4">
    <name type="scientific">Moniliophthora roreri</name>
    <name type="common">Frosty pod rot fungus</name>
    <name type="synonym">Monilia roreri</name>
    <dbReference type="NCBI Taxonomy" id="221103"/>
    <lineage>
        <taxon>Eukaryota</taxon>
        <taxon>Fungi</taxon>
        <taxon>Dikarya</taxon>
        <taxon>Basidiomycota</taxon>
        <taxon>Agaricomycotina</taxon>
        <taxon>Agaricomycetes</taxon>
        <taxon>Agaricomycetidae</taxon>
        <taxon>Agaricales</taxon>
        <taxon>Marasmiineae</taxon>
        <taxon>Marasmiaceae</taxon>
        <taxon>Moniliophthora</taxon>
    </lineage>
</organism>
<feature type="region of interest" description="Disordered" evidence="1">
    <location>
        <begin position="35"/>
        <end position="57"/>
    </location>
</feature>
<evidence type="ECO:0000313" key="4">
    <source>
        <dbReference type="Proteomes" id="UP000054988"/>
    </source>
</evidence>
<feature type="compositionally biased region" description="Polar residues" evidence="1">
    <location>
        <begin position="114"/>
        <end position="123"/>
    </location>
</feature>
<feature type="region of interest" description="Disordered" evidence="1">
    <location>
        <begin position="114"/>
        <end position="133"/>
    </location>
</feature>
<evidence type="ECO:0000313" key="3">
    <source>
        <dbReference type="EMBL" id="KTB31936.1"/>
    </source>
</evidence>
<dbReference type="Gene3D" id="2.40.70.10">
    <property type="entry name" value="Acid Proteases"/>
    <property type="match status" value="1"/>
</dbReference>
<dbReference type="PANTHER" id="PTHR15503:SF22">
    <property type="entry name" value="TRANSPOSON TY3-I GAG POLYPROTEIN"/>
    <property type="match status" value="1"/>
</dbReference>
<feature type="domain" description="Retrotransposon gag" evidence="2">
    <location>
        <begin position="214"/>
        <end position="280"/>
    </location>
</feature>
<dbReference type="AlphaFoldDB" id="A0A0W0F6J4"/>
<comment type="caution">
    <text evidence="3">The sequence shown here is derived from an EMBL/GenBank/DDBJ whole genome shotgun (WGS) entry which is preliminary data.</text>
</comment>
<evidence type="ECO:0000259" key="2">
    <source>
        <dbReference type="Pfam" id="PF03732"/>
    </source>
</evidence>
<feature type="region of interest" description="Disordered" evidence="1">
    <location>
        <begin position="1"/>
        <end position="23"/>
    </location>
</feature>
<dbReference type="InterPro" id="IPR032567">
    <property type="entry name" value="RTL1-rel"/>
</dbReference>
<protein>
    <recommendedName>
        <fullName evidence="2">Retrotransposon gag domain-containing protein</fullName>
    </recommendedName>
</protein>
<name>A0A0W0F6J4_MONRR</name>
<evidence type="ECO:0000256" key="1">
    <source>
        <dbReference type="SAM" id="MobiDB-lite"/>
    </source>
</evidence>
<dbReference type="EMBL" id="LATX01002279">
    <property type="protein sequence ID" value="KTB31936.1"/>
    <property type="molecule type" value="Genomic_DNA"/>
</dbReference>
<sequence>MEAEERRRGLLTQSILNPGGQVIPPLTQASCRELLTPSPLPLPTSLPPTETPEEPLETRRTLIPLSILTGSEEIEFEGETSPSTLKKPKLDTLNTSSTSAEELDPFQRLLTALKNSPRSTKQPQIEGMSKDKKPLESRLKVELPAEEAVISATVLVQMKFLREVLLYIALNPKAFTTDRLKKLFLLSYMTDGPGEFWKNDKTDLLLAFDPEAEKVSWIDFIEDFKTSFEPLDTALEAQLKLQDLKIKERADEYTYQFAYLAKQTRYNDAAQIVAFKRGLPKSLALKIMTRPEGAPTNIKDWMNVAILFDESYKQAMEYGKTWDDDNGRKPKQSFRKKEEVAIKQISETDQKEYMVKGLYEKRKEEPKKLTREEQYAKIKALVNDQPEEEKNLLIDLMELEAKMDRNSMHIPLQYKAGTQIIETQALLDLGAGGRFISRTLVKELGKKWIQLPEKIKVFNVDGTPNKTAWISHVVELEFRIAGKEFRENFMILGIGDESVILGLPWLRHHNSQIDWETGEVKFIPRRRIQIKRFKDVLDNNPAEVLIGAKITASQELAHQQQEVKKEIDDLIPSYLQGYRDRFEKKKAE</sequence>
<dbReference type="CDD" id="cd00303">
    <property type="entry name" value="retropepsin_like"/>
    <property type="match status" value="1"/>
</dbReference>
<feature type="region of interest" description="Disordered" evidence="1">
    <location>
        <begin position="71"/>
        <end position="101"/>
    </location>
</feature>
<feature type="compositionally biased region" description="Pro residues" evidence="1">
    <location>
        <begin position="38"/>
        <end position="50"/>
    </location>
</feature>
<reference evidence="3 4" key="1">
    <citation type="submission" date="2015-12" db="EMBL/GenBank/DDBJ databases">
        <title>Draft genome sequence of Moniliophthora roreri, the causal agent of frosty pod rot of cacao.</title>
        <authorList>
            <person name="Aime M.C."/>
            <person name="Diaz-Valderrama J.R."/>
            <person name="Kijpornyongpan T."/>
            <person name="Phillips-Mora W."/>
        </authorList>
    </citation>
    <scope>NUCLEOTIDE SEQUENCE [LARGE SCALE GENOMIC DNA]</scope>
    <source>
        <strain evidence="3 4">MCA 2952</strain>
    </source>
</reference>
<dbReference type="InterPro" id="IPR021109">
    <property type="entry name" value="Peptidase_aspartic_dom_sf"/>
</dbReference>
<proteinExistence type="predicted"/>